<dbReference type="EMBL" id="FWFD01000010">
    <property type="protein sequence ID" value="SLM85986.1"/>
    <property type="molecule type" value="Genomic_DNA"/>
</dbReference>
<dbReference type="AlphaFoldDB" id="A0A1X6WQR0"/>
<dbReference type="Proteomes" id="UP000195918">
    <property type="component" value="Unassembled WGS sequence"/>
</dbReference>
<keyword evidence="2" id="KW-1185">Reference proteome</keyword>
<organism evidence="1 2">
    <name type="scientific">Vagococcus fluvialis bH819</name>
    <dbReference type="NCBI Taxonomy" id="1255619"/>
    <lineage>
        <taxon>Bacteria</taxon>
        <taxon>Bacillati</taxon>
        <taxon>Bacillota</taxon>
        <taxon>Bacilli</taxon>
        <taxon>Lactobacillales</taxon>
        <taxon>Enterococcaceae</taxon>
        <taxon>Vagococcus</taxon>
    </lineage>
</organism>
<name>A0A1X6WQR0_9ENTE</name>
<evidence type="ECO:0000313" key="1">
    <source>
        <dbReference type="EMBL" id="SLM85986.1"/>
    </source>
</evidence>
<evidence type="ECO:0000313" key="2">
    <source>
        <dbReference type="Proteomes" id="UP000195918"/>
    </source>
</evidence>
<reference evidence="2" key="1">
    <citation type="submission" date="2017-02" db="EMBL/GenBank/DDBJ databases">
        <authorList>
            <person name="Dridi B."/>
        </authorList>
    </citation>
    <scope>NUCLEOTIDE SEQUENCE [LARGE SCALE GENOMIC DNA]</scope>
    <source>
        <strain evidence="2">bH819</strain>
    </source>
</reference>
<accession>A0A1X6WQR0</accession>
<protein>
    <submittedName>
        <fullName evidence="1">Uncharacterized protein</fullName>
    </submittedName>
</protein>
<sequence>MHNKMIDEGKITPEQSKERTNELLLNAEKTVHKNHGLNL</sequence>
<proteinExistence type="predicted"/>
<gene>
    <name evidence="1" type="ORF">FM121_07860</name>
</gene>